<evidence type="ECO:0000256" key="5">
    <source>
        <dbReference type="ARBA" id="ARBA00023014"/>
    </source>
</evidence>
<comment type="cofactor">
    <cofactor evidence="1">
        <name>[4Fe-4S] cluster</name>
        <dbReference type="ChEBI" id="CHEBI:49883"/>
    </cofactor>
</comment>
<keyword evidence="3" id="KW-0479">Metal-binding</keyword>
<gene>
    <name evidence="7" type="ORF">KGQ19_24690</name>
</gene>
<keyword evidence="2" id="KW-0004">4Fe-4S</keyword>
<dbReference type="PANTHER" id="PTHR30426:SF0">
    <property type="entry name" value="4-HYDROXY-3-METHYLBUT-2-ENYL DIPHOSPHATE REDUCTASE"/>
    <property type="match status" value="1"/>
</dbReference>
<dbReference type="InterPro" id="IPR003451">
    <property type="entry name" value="LytB/IspH"/>
</dbReference>
<sequence length="448" mass="45482">MNRSLLRSRLVGGATGAFPGEVVVATGFTWPGRGRVRCAAAPLLAESFSRRGVPVRSAPVSAGADLAVGSPVGHGPGAGLPPDGEVVVAVSYLHDELPATGFGVSVAAADSSGLDAAESVIDDWAAVLRTRRLLVADVDGSCPGSRRAEAVIHEAVRSAAGPVAVVGGPVAVRRAPGTPRVPDLRVVDELDQVAEGTTVVFPAHGVRLATAAHAAARGLTVADATCPLVARACANVREYAGRGDTVALIGGSDLAVTATLVDQAPDRVAMVQDRADAEALAADPRRLSFVVVPGFPVEKAAVLVAAVRERYPRLRGHRHEVLCYAASDRAETVGSVAAASDAMFVLGTPEEADCREVSAMASETGATVHVLSGVADLRPEHLASVATVGVAVTRSAPPELLTDFAEVLSGLGPLTVARRSTQTQAGYGEAADGGGRSLAASVSADPGW</sequence>
<accession>A0ABS5KVK1</accession>
<keyword evidence="8" id="KW-1185">Reference proteome</keyword>
<proteinExistence type="predicted"/>
<dbReference type="Pfam" id="PF02401">
    <property type="entry name" value="LYTB"/>
    <property type="match status" value="1"/>
</dbReference>
<evidence type="ECO:0008006" key="9">
    <source>
        <dbReference type="Google" id="ProtNLM"/>
    </source>
</evidence>
<dbReference type="PANTHER" id="PTHR30426">
    <property type="entry name" value="4-HYDROXY-3-METHYLBUT-2-ENYL DIPHOSPHATE REDUCTASE"/>
    <property type="match status" value="1"/>
</dbReference>
<keyword evidence="4" id="KW-0408">Iron</keyword>
<evidence type="ECO:0000256" key="2">
    <source>
        <dbReference type="ARBA" id="ARBA00022485"/>
    </source>
</evidence>
<keyword evidence="5" id="KW-0411">Iron-sulfur</keyword>
<evidence type="ECO:0000256" key="1">
    <source>
        <dbReference type="ARBA" id="ARBA00001966"/>
    </source>
</evidence>
<name>A0ABS5KVK1_9ACTN</name>
<feature type="region of interest" description="Disordered" evidence="6">
    <location>
        <begin position="425"/>
        <end position="448"/>
    </location>
</feature>
<evidence type="ECO:0000256" key="6">
    <source>
        <dbReference type="SAM" id="MobiDB-lite"/>
    </source>
</evidence>
<evidence type="ECO:0000256" key="3">
    <source>
        <dbReference type="ARBA" id="ARBA00022723"/>
    </source>
</evidence>
<dbReference type="RefSeq" id="WP_212012157.1">
    <property type="nucleotide sequence ID" value="NZ_JAAFYZ010000090.1"/>
</dbReference>
<dbReference type="Proteomes" id="UP000730482">
    <property type="component" value="Unassembled WGS sequence"/>
</dbReference>
<evidence type="ECO:0000313" key="8">
    <source>
        <dbReference type="Proteomes" id="UP000730482"/>
    </source>
</evidence>
<evidence type="ECO:0000256" key="4">
    <source>
        <dbReference type="ARBA" id="ARBA00023004"/>
    </source>
</evidence>
<dbReference type="Gene3D" id="3.40.1010.20">
    <property type="entry name" value="4-hydroxy-3-methylbut-2-enyl diphosphate reductase, catalytic domain"/>
    <property type="match status" value="2"/>
</dbReference>
<reference evidence="7 8" key="1">
    <citation type="submission" date="2020-02" db="EMBL/GenBank/DDBJ databases">
        <title>Acidophilic actinobacteria isolated from forest soil.</title>
        <authorList>
            <person name="Golinska P."/>
        </authorList>
    </citation>
    <scope>NUCLEOTIDE SEQUENCE [LARGE SCALE GENOMIC DNA]</scope>
    <source>
        <strain evidence="7 8">NL8</strain>
    </source>
</reference>
<evidence type="ECO:0000313" key="7">
    <source>
        <dbReference type="EMBL" id="MBS2550068.1"/>
    </source>
</evidence>
<comment type="caution">
    <text evidence="7">The sequence shown here is derived from an EMBL/GenBank/DDBJ whole genome shotgun (WGS) entry which is preliminary data.</text>
</comment>
<organism evidence="7 8">
    <name type="scientific">Catenulispora pinistramenti</name>
    <dbReference type="NCBI Taxonomy" id="2705254"/>
    <lineage>
        <taxon>Bacteria</taxon>
        <taxon>Bacillati</taxon>
        <taxon>Actinomycetota</taxon>
        <taxon>Actinomycetes</taxon>
        <taxon>Catenulisporales</taxon>
        <taxon>Catenulisporaceae</taxon>
        <taxon>Catenulispora</taxon>
    </lineage>
</organism>
<dbReference type="EMBL" id="JAAFYZ010000090">
    <property type="protein sequence ID" value="MBS2550068.1"/>
    <property type="molecule type" value="Genomic_DNA"/>
</dbReference>
<protein>
    <recommendedName>
        <fullName evidence="9">4-hydroxy-3-methylbut-2-enyl diphosphate reductase</fullName>
    </recommendedName>
</protein>
<dbReference type="Gene3D" id="3.40.50.11270">
    <property type="match status" value="1"/>
</dbReference>